<sequence length="219" mass="24693">MADSTVNTNSVEVYENDIVMYLQLYCEEHNIDSIKQESQSVWNGALRYIKRHVFQDNSMLRTDNNTDLGSICSTFNAYNYDLVNEICDIYIDLCFTNDKEISICGFSNLTGISIDAISSWGNGTRGTLSPVSVEIFQKLYTFREESLSDKLVTGKQNPVGVLGVLNRHYQWNMPGVSRERSTDKELTANDVRALLAKKSGSELHQIGTQLNENNQENAP</sequence>
<dbReference type="EMBL" id="BK059134">
    <property type="protein sequence ID" value="DAE33383.1"/>
    <property type="molecule type" value="Genomic_DNA"/>
</dbReference>
<name>A0A8S5RPX2_9VIRU</name>
<accession>A0A8S5RPX2</accession>
<organism evidence="1">
    <name type="scientific">virus sp. ctQ5V6</name>
    <dbReference type="NCBI Taxonomy" id="2825815"/>
    <lineage>
        <taxon>Viruses</taxon>
    </lineage>
</organism>
<protein>
    <submittedName>
        <fullName evidence="1">DNA-packaging protein</fullName>
    </submittedName>
</protein>
<proteinExistence type="predicted"/>
<evidence type="ECO:0000313" key="1">
    <source>
        <dbReference type="EMBL" id="DAE33383.1"/>
    </source>
</evidence>
<reference evidence="1" key="1">
    <citation type="journal article" date="2021" name="Proc. Natl. Acad. Sci. U.S.A.">
        <title>A Catalog of Tens of Thousands of Viruses from Human Metagenomes Reveals Hidden Associations with Chronic Diseases.</title>
        <authorList>
            <person name="Tisza M.J."/>
            <person name="Buck C.B."/>
        </authorList>
    </citation>
    <scope>NUCLEOTIDE SEQUENCE</scope>
    <source>
        <strain evidence="1">CtQ5V6</strain>
    </source>
</reference>